<evidence type="ECO:0000256" key="4">
    <source>
        <dbReference type="ARBA" id="ARBA00022989"/>
    </source>
</evidence>
<feature type="domain" description="ResB-like" evidence="7">
    <location>
        <begin position="439"/>
        <end position="517"/>
    </location>
</feature>
<dbReference type="Proteomes" id="UP001179280">
    <property type="component" value="Unassembled WGS sequence"/>
</dbReference>
<evidence type="ECO:0000256" key="6">
    <source>
        <dbReference type="SAM" id="Phobius"/>
    </source>
</evidence>
<evidence type="ECO:0000313" key="8">
    <source>
        <dbReference type="EMBL" id="MBM7838260.1"/>
    </source>
</evidence>
<dbReference type="Pfam" id="PF05140">
    <property type="entry name" value="ResB"/>
    <property type="match status" value="2"/>
</dbReference>
<feature type="transmembrane region" description="Helical" evidence="6">
    <location>
        <begin position="124"/>
        <end position="143"/>
    </location>
</feature>
<accession>A0ABS2STX2</accession>
<dbReference type="PANTHER" id="PTHR31566:SF0">
    <property type="entry name" value="CYTOCHROME C BIOGENESIS PROTEIN CCS1, CHLOROPLASTIC"/>
    <property type="match status" value="1"/>
</dbReference>
<comment type="subcellular location">
    <subcellularLocation>
        <location evidence="1">Membrane</location>
        <topology evidence="1">Multi-pass membrane protein</topology>
    </subcellularLocation>
</comment>
<evidence type="ECO:0000256" key="5">
    <source>
        <dbReference type="ARBA" id="ARBA00023136"/>
    </source>
</evidence>
<feature type="domain" description="ResB-like" evidence="7">
    <location>
        <begin position="66"/>
        <end position="420"/>
    </location>
</feature>
<evidence type="ECO:0000256" key="2">
    <source>
        <dbReference type="ARBA" id="ARBA00022692"/>
    </source>
</evidence>
<protein>
    <submittedName>
        <fullName evidence="8">Cytochrome c biogenesis protein</fullName>
    </submittedName>
</protein>
<organism evidence="8 9">
    <name type="scientific">Shouchella xiaoxiensis</name>
    <dbReference type="NCBI Taxonomy" id="766895"/>
    <lineage>
        <taxon>Bacteria</taxon>
        <taxon>Bacillati</taxon>
        <taxon>Bacillota</taxon>
        <taxon>Bacilli</taxon>
        <taxon>Bacillales</taxon>
        <taxon>Bacillaceae</taxon>
        <taxon>Shouchella</taxon>
    </lineage>
</organism>
<dbReference type="EMBL" id="JAFBCV010000003">
    <property type="protein sequence ID" value="MBM7838260.1"/>
    <property type="molecule type" value="Genomic_DNA"/>
</dbReference>
<proteinExistence type="predicted"/>
<evidence type="ECO:0000256" key="3">
    <source>
        <dbReference type="ARBA" id="ARBA00022748"/>
    </source>
</evidence>
<evidence type="ECO:0000256" key="1">
    <source>
        <dbReference type="ARBA" id="ARBA00004141"/>
    </source>
</evidence>
<keyword evidence="9" id="KW-1185">Reference proteome</keyword>
<comment type="caution">
    <text evidence="8">The sequence shown here is derived from an EMBL/GenBank/DDBJ whole genome shotgun (WGS) entry which is preliminary data.</text>
</comment>
<dbReference type="RefSeq" id="WP_204465382.1">
    <property type="nucleotide sequence ID" value="NZ_JAFBCV010000003.1"/>
</dbReference>
<name>A0ABS2STX2_9BACI</name>
<sequence length="544" mass="61445">MEDAKKVCECGHINKEGTEMCAACGKPLTEQAEKEGVNMRYEGAAIRSQKKKRTVLDQIWAFFSSVKVGIWIIVILLFASAIGTLFPQDNLRPGVEEASTFYETTYGSLGLLYYNLGLHELYSSWWYIALIVALAISIIVASFDRGIPLYKALKAQRVTRHKHFMTRQRLVSKTTSLEQSDVEVEKVTKALKAKRYSIRTENGNVLAEKNRFARWGPYVNHVGLILFLAGCLLRYIPGMYLDTTMWVREGERAPIPQTDSEYLLENHAFSIKLYDENDERFQEAFATQAGAVPESFETEATLYKRSGIIGDGEVEAVKEKTISVNDPLTFDSISLYQTDYRINELHEMTFTLENKETAETYGELTINLIDPDIHYDLGDGYSVSIVEYYPNFYINSNGEPSTRNSIPENPSFVFSMVTPDTPQGETSLIGIQQNIEPHGDNEYKMTFVGVDLTNVSILTVRKDHTMPLLIAGGSIFIIGLVQGSYWAHRRVWIQKSGQEVWIAGHTNRNWMSFSKEINESLSETNLLSPVDKEEGKAKQDSKGA</sequence>
<dbReference type="PANTHER" id="PTHR31566">
    <property type="entry name" value="CYTOCHROME C BIOGENESIS PROTEIN CCS1, CHLOROPLASTIC"/>
    <property type="match status" value="1"/>
</dbReference>
<feature type="transmembrane region" description="Helical" evidence="6">
    <location>
        <begin position="59"/>
        <end position="86"/>
    </location>
</feature>
<keyword evidence="3" id="KW-0201">Cytochrome c-type biogenesis</keyword>
<gene>
    <name evidence="8" type="ORF">JOC54_001491</name>
</gene>
<reference evidence="8" key="1">
    <citation type="submission" date="2021-01" db="EMBL/GenBank/DDBJ databases">
        <title>Genomic Encyclopedia of Type Strains, Phase IV (KMG-IV): sequencing the most valuable type-strain genomes for metagenomic binning, comparative biology and taxonomic classification.</title>
        <authorList>
            <person name="Goeker M."/>
        </authorList>
    </citation>
    <scope>NUCLEOTIDE SEQUENCE</scope>
    <source>
        <strain evidence="8">DSM 21943</strain>
    </source>
</reference>
<keyword evidence="2 6" id="KW-0812">Transmembrane</keyword>
<feature type="transmembrane region" description="Helical" evidence="6">
    <location>
        <begin position="466"/>
        <end position="487"/>
    </location>
</feature>
<evidence type="ECO:0000259" key="7">
    <source>
        <dbReference type="Pfam" id="PF05140"/>
    </source>
</evidence>
<evidence type="ECO:0000313" key="9">
    <source>
        <dbReference type="Proteomes" id="UP001179280"/>
    </source>
</evidence>
<feature type="transmembrane region" description="Helical" evidence="6">
    <location>
        <begin position="218"/>
        <end position="236"/>
    </location>
</feature>
<keyword evidence="4 6" id="KW-1133">Transmembrane helix</keyword>
<dbReference type="InterPro" id="IPR007816">
    <property type="entry name" value="ResB-like_domain"/>
</dbReference>
<keyword evidence="5 6" id="KW-0472">Membrane</keyword>
<dbReference type="InterPro" id="IPR023494">
    <property type="entry name" value="Cyt_c_bgen_Ccs1/CcsB/ResB"/>
</dbReference>